<feature type="compositionally biased region" description="Polar residues" evidence="1">
    <location>
        <begin position="52"/>
        <end position="63"/>
    </location>
</feature>
<accession>A0A0C3NSD1</accession>
<sequence length="195" mass="21231">MSNVPSAVPGQSAAPVPTMLTNPPPAPTLTIPPLPIGASPVVAMPHPPKTPQPQSRNPGSQHQQALAAYMLLSPSSKASIDTLIDAKHAHSSASHWSTVKLPICFDLDEQAPVVTPDGNAISISSHIDNLADVGYHIPLSLFTYESLCKLQNKHHSMKITKIYQKNQKVYVLNISWFPKESDMCPLDWYLAWDPT</sequence>
<keyword evidence="3" id="KW-1185">Reference proteome</keyword>
<name>A0A0C3NSD1_PISTI</name>
<feature type="region of interest" description="Disordered" evidence="1">
    <location>
        <begin position="1"/>
        <end position="63"/>
    </location>
</feature>
<evidence type="ECO:0000313" key="2">
    <source>
        <dbReference type="EMBL" id="KIN98405.1"/>
    </source>
</evidence>
<proteinExistence type="predicted"/>
<dbReference type="EMBL" id="KN832016">
    <property type="protein sequence ID" value="KIN98405.1"/>
    <property type="molecule type" value="Genomic_DNA"/>
</dbReference>
<gene>
    <name evidence="2" type="ORF">M404DRAFT_31408</name>
</gene>
<dbReference type="AlphaFoldDB" id="A0A0C3NSD1"/>
<dbReference type="InParanoid" id="A0A0C3NSD1"/>
<dbReference type="OrthoDB" id="2665830at2759"/>
<reference evidence="2 3" key="1">
    <citation type="submission" date="2014-04" db="EMBL/GenBank/DDBJ databases">
        <authorList>
            <consortium name="DOE Joint Genome Institute"/>
            <person name="Kuo A."/>
            <person name="Kohler A."/>
            <person name="Costa M.D."/>
            <person name="Nagy L.G."/>
            <person name="Floudas D."/>
            <person name="Copeland A."/>
            <person name="Barry K.W."/>
            <person name="Cichocki N."/>
            <person name="Veneault-Fourrey C."/>
            <person name="LaButti K."/>
            <person name="Lindquist E.A."/>
            <person name="Lipzen A."/>
            <person name="Lundell T."/>
            <person name="Morin E."/>
            <person name="Murat C."/>
            <person name="Sun H."/>
            <person name="Tunlid A."/>
            <person name="Henrissat B."/>
            <person name="Grigoriev I.V."/>
            <person name="Hibbett D.S."/>
            <person name="Martin F."/>
            <person name="Nordberg H.P."/>
            <person name="Cantor M.N."/>
            <person name="Hua S.X."/>
        </authorList>
    </citation>
    <scope>NUCLEOTIDE SEQUENCE [LARGE SCALE GENOMIC DNA]</scope>
    <source>
        <strain evidence="2 3">Marx 270</strain>
    </source>
</reference>
<feature type="compositionally biased region" description="Pro residues" evidence="1">
    <location>
        <begin position="22"/>
        <end position="35"/>
    </location>
</feature>
<reference evidence="3" key="2">
    <citation type="submission" date="2015-01" db="EMBL/GenBank/DDBJ databases">
        <title>Evolutionary Origins and Diversification of the Mycorrhizal Mutualists.</title>
        <authorList>
            <consortium name="DOE Joint Genome Institute"/>
            <consortium name="Mycorrhizal Genomics Consortium"/>
            <person name="Kohler A."/>
            <person name="Kuo A."/>
            <person name="Nagy L.G."/>
            <person name="Floudas D."/>
            <person name="Copeland A."/>
            <person name="Barry K.W."/>
            <person name="Cichocki N."/>
            <person name="Veneault-Fourrey C."/>
            <person name="LaButti K."/>
            <person name="Lindquist E.A."/>
            <person name="Lipzen A."/>
            <person name="Lundell T."/>
            <person name="Morin E."/>
            <person name="Murat C."/>
            <person name="Riley R."/>
            <person name="Ohm R."/>
            <person name="Sun H."/>
            <person name="Tunlid A."/>
            <person name="Henrissat B."/>
            <person name="Grigoriev I.V."/>
            <person name="Hibbett D.S."/>
            <person name="Martin F."/>
        </authorList>
    </citation>
    <scope>NUCLEOTIDE SEQUENCE [LARGE SCALE GENOMIC DNA]</scope>
    <source>
        <strain evidence="3">Marx 270</strain>
    </source>
</reference>
<organism evidence="2 3">
    <name type="scientific">Pisolithus tinctorius Marx 270</name>
    <dbReference type="NCBI Taxonomy" id="870435"/>
    <lineage>
        <taxon>Eukaryota</taxon>
        <taxon>Fungi</taxon>
        <taxon>Dikarya</taxon>
        <taxon>Basidiomycota</taxon>
        <taxon>Agaricomycotina</taxon>
        <taxon>Agaricomycetes</taxon>
        <taxon>Agaricomycetidae</taxon>
        <taxon>Boletales</taxon>
        <taxon>Sclerodermatineae</taxon>
        <taxon>Pisolithaceae</taxon>
        <taxon>Pisolithus</taxon>
    </lineage>
</organism>
<dbReference type="HOGENOM" id="CLU_120593_0_0_1"/>
<evidence type="ECO:0000256" key="1">
    <source>
        <dbReference type="SAM" id="MobiDB-lite"/>
    </source>
</evidence>
<dbReference type="Proteomes" id="UP000054217">
    <property type="component" value="Unassembled WGS sequence"/>
</dbReference>
<evidence type="ECO:0000313" key="3">
    <source>
        <dbReference type="Proteomes" id="UP000054217"/>
    </source>
</evidence>
<protein>
    <submittedName>
        <fullName evidence="2">Uncharacterized protein</fullName>
    </submittedName>
</protein>